<dbReference type="Pfam" id="PF11089">
    <property type="entry name" value="SyrA"/>
    <property type="match status" value="1"/>
</dbReference>
<sequence>MGEIVDDRMWSRRSVGQMYFPQFLVGMVATLLVILGWTYTSTGSAWAALGWTVLAAVILQAGYFAAVLWLVHGETRVTDETKSNEGTASPAKLPGPFERDGIIQALISRLFPRLP</sequence>
<keyword evidence="1" id="KW-0812">Transmembrane</keyword>
<dbReference type="RefSeq" id="WP_320296054.1">
    <property type="nucleotide sequence ID" value="NZ_JAVIIU010000006.1"/>
</dbReference>
<dbReference type="EMBL" id="JAVIIV010000004">
    <property type="protein sequence ID" value="MDX8485408.1"/>
    <property type="molecule type" value="Genomic_DNA"/>
</dbReference>
<evidence type="ECO:0000256" key="1">
    <source>
        <dbReference type="SAM" id="Phobius"/>
    </source>
</evidence>
<accession>A0ABU4YGI4</accession>
<dbReference type="Proteomes" id="UP001280156">
    <property type="component" value="Unassembled WGS sequence"/>
</dbReference>
<reference evidence="2 3" key="1">
    <citation type="submission" date="2023-08" db="EMBL/GenBank/DDBJ databases">
        <title>Implementing the SeqCode for naming new Mesorhizobium species isolated from Vachellia karroo root nodules.</title>
        <authorList>
            <person name="Van Lill M."/>
        </authorList>
    </citation>
    <scope>NUCLEOTIDE SEQUENCE [LARGE SCALE GENOMIC DNA]</scope>
    <source>
        <strain evidence="2 3">VK2B</strain>
    </source>
</reference>
<proteinExistence type="predicted"/>
<feature type="transmembrane region" description="Helical" evidence="1">
    <location>
        <begin position="45"/>
        <end position="71"/>
    </location>
</feature>
<feature type="transmembrane region" description="Helical" evidence="1">
    <location>
        <begin position="18"/>
        <end position="39"/>
    </location>
</feature>
<name>A0ABU4YGI4_9HYPH</name>
<keyword evidence="3" id="KW-1185">Reference proteome</keyword>
<evidence type="ECO:0000313" key="3">
    <source>
        <dbReference type="Proteomes" id="UP001280156"/>
    </source>
</evidence>
<keyword evidence="1" id="KW-1133">Transmembrane helix</keyword>
<organism evidence="2 3">
    <name type="scientific">Mesorhizobium humile</name>
    <dbReference type="NCBI Taxonomy" id="3072313"/>
    <lineage>
        <taxon>Bacteria</taxon>
        <taxon>Pseudomonadati</taxon>
        <taxon>Pseudomonadota</taxon>
        <taxon>Alphaproteobacteria</taxon>
        <taxon>Hyphomicrobiales</taxon>
        <taxon>Phyllobacteriaceae</taxon>
        <taxon>Mesorhizobium</taxon>
    </lineage>
</organism>
<dbReference type="InterPro" id="IPR024239">
    <property type="entry name" value="SyrA"/>
</dbReference>
<protein>
    <submittedName>
        <fullName evidence="2">Exopolysaccharide production repressor protein</fullName>
    </submittedName>
</protein>
<keyword evidence="1" id="KW-0472">Membrane</keyword>
<evidence type="ECO:0000313" key="2">
    <source>
        <dbReference type="EMBL" id="MDX8485408.1"/>
    </source>
</evidence>
<gene>
    <name evidence="2" type="ORF">RFM52_09400</name>
</gene>
<comment type="caution">
    <text evidence="2">The sequence shown here is derived from an EMBL/GenBank/DDBJ whole genome shotgun (WGS) entry which is preliminary data.</text>
</comment>